<evidence type="ECO:0008006" key="3">
    <source>
        <dbReference type="Google" id="ProtNLM"/>
    </source>
</evidence>
<proteinExistence type="predicted"/>
<dbReference type="InParanoid" id="F1A294"/>
<sequence>MNSNTVYSKDSRDTIDDWSNKKISEWLTLLKFPIEIISTLEFCVVDGGTLVFISDNLPNDV</sequence>
<organism evidence="1 2">
    <name type="scientific">Dictyostelium purpureum</name>
    <name type="common">Slime mold</name>
    <dbReference type="NCBI Taxonomy" id="5786"/>
    <lineage>
        <taxon>Eukaryota</taxon>
        <taxon>Amoebozoa</taxon>
        <taxon>Evosea</taxon>
        <taxon>Eumycetozoa</taxon>
        <taxon>Dictyostelia</taxon>
        <taxon>Dictyosteliales</taxon>
        <taxon>Dictyosteliaceae</taxon>
        <taxon>Dictyostelium</taxon>
    </lineage>
</organism>
<dbReference type="AlphaFoldDB" id="F1A294"/>
<reference evidence="2" key="1">
    <citation type="journal article" date="2011" name="Genome Biol.">
        <title>Comparative genomics of the social amoebae Dictyostelium discoideum and Dictyostelium purpureum.</title>
        <authorList>
            <consortium name="US DOE Joint Genome Institute (JGI-PGF)"/>
            <person name="Sucgang R."/>
            <person name="Kuo A."/>
            <person name="Tian X."/>
            <person name="Salerno W."/>
            <person name="Parikh A."/>
            <person name="Feasley C.L."/>
            <person name="Dalin E."/>
            <person name="Tu H."/>
            <person name="Huang E."/>
            <person name="Barry K."/>
            <person name="Lindquist E."/>
            <person name="Shapiro H."/>
            <person name="Bruce D."/>
            <person name="Schmutz J."/>
            <person name="Salamov A."/>
            <person name="Fey P."/>
            <person name="Gaudet P."/>
            <person name="Anjard C."/>
            <person name="Babu M.M."/>
            <person name="Basu S."/>
            <person name="Bushmanova Y."/>
            <person name="van der Wel H."/>
            <person name="Katoh-Kurasawa M."/>
            <person name="Dinh C."/>
            <person name="Coutinho P.M."/>
            <person name="Saito T."/>
            <person name="Elias M."/>
            <person name="Schaap P."/>
            <person name="Kay R.R."/>
            <person name="Henrissat B."/>
            <person name="Eichinger L."/>
            <person name="Rivero F."/>
            <person name="Putnam N.H."/>
            <person name="West C.M."/>
            <person name="Loomis W.F."/>
            <person name="Chisholm R.L."/>
            <person name="Shaulsky G."/>
            <person name="Strassmann J.E."/>
            <person name="Queller D.C."/>
            <person name="Kuspa A."/>
            <person name="Grigoriev I.V."/>
        </authorList>
    </citation>
    <scope>NUCLEOTIDE SEQUENCE [LARGE SCALE GENOMIC DNA]</scope>
    <source>
        <strain evidence="2">QSDP1</strain>
    </source>
</reference>
<dbReference type="EMBL" id="GL871403">
    <property type="protein sequence ID" value="EGC29685.1"/>
    <property type="molecule type" value="Genomic_DNA"/>
</dbReference>
<evidence type="ECO:0000313" key="2">
    <source>
        <dbReference type="Proteomes" id="UP000001064"/>
    </source>
</evidence>
<gene>
    <name evidence="1" type="ORF">DICPUDRAFT_158703</name>
</gene>
<name>F1A294_DICPU</name>
<accession>F1A294</accession>
<keyword evidence="2" id="KW-1185">Reference proteome</keyword>
<evidence type="ECO:0000313" key="1">
    <source>
        <dbReference type="EMBL" id="EGC29685.1"/>
    </source>
</evidence>
<dbReference type="VEuPathDB" id="AmoebaDB:DICPUDRAFT_158703"/>
<protein>
    <recommendedName>
        <fullName evidence="3">SAM domain-containing protein</fullName>
    </recommendedName>
</protein>
<dbReference type="RefSeq" id="XP_003293790.1">
    <property type="nucleotide sequence ID" value="XM_003293742.1"/>
</dbReference>
<dbReference type="KEGG" id="dpp:DICPUDRAFT_158703"/>
<dbReference type="Proteomes" id="UP000001064">
    <property type="component" value="Unassembled WGS sequence"/>
</dbReference>
<dbReference type="GeneID" id="10505105"/>